<keyword evidence="7 10" id="KW-0479">Metal-binding</keyword>
<comment type="similarity">
    <text evidence="2 10">Belongs to the glucose-1-phosphate thymidylyltransferase family.</text>
</comment>
<comment type="catalytic activity">
    <reaction evidence="9 10">
        <text>dTTP + alpha-D-glucose 1-phosphate + H(+) = dTDP-alpha-D-glucose + diphosphate</text>
        <dbReference type="Rhea" id="RHEA:15225"/>
        <dbReference type="ChEBI" id="CHEBI:15378"/>
        <dbReference type="ChEBI" id="CHEBI:33019"/>
        <dbReference type="ChEBI" id="CHEBI:37568"/>
        <dbReference type="ChEBI" id="CHEBI:57477"/>
        <dbReference type="ChEBI" id="CHEBI:58601"/>
        <dbReference type="EC" id="2.7.7.24"/>
    </reaction>
</comment>
<evidence type="ECO:0000313" key="13">
    <source>
        <dbReference type="Proteomes" id="UP000040453"/>
    </source>
</evidence>
<dbReference type="OrthoDB" id="9803871at2"/>
<dbReference type="FunFam" id="3.90.550.10:FF:000023">
    <property type="entry name" value="Glucose-1-phosphate thymidylyltransferase"/>
    <property type="match status" value="1"/>
</dbReference>
<dbReference type="EC" id="2.7.7.24" evidence="3 10"/>
<proteinExistence type="inferred from homology"/>
<dbReference type="PANTHER" id="PTHR43532">
    <property type="entry name" value="GLUCOSE-1-PHOSPHATE THYMIDYLYLTRANSFERASE"/>
    <property type="match status" value="1"/>
</dbReference>
<evidence type="ECO:0000256" key="2">
    <source>
        <dbReference type="ARBA" id="ARBA00010480"/>
    </source>
</evidence>
<dbReference type="Pfam" id="PF00483">
    <property type="entry name" value="NTP_transferase"/>
    <property type="match status" value="1"/>
</dbReference>
<dbReference type="CDD" id="cd02538">
    <property type="entry name" value="G1P_TT_short"/>
    <property type="match status" value="1"/>
</dbReference>
<dbReference type="RefSeq" id="WP_042530477.1">
    <property type="nucleotide sequence ID" value="NZ_CDGG01000001.1"/>
</dbReference>
<evidence type="ECO:0000256" key="8">
    <source>
        <dbReference type="ARBA" id="ARBA00022842"/>
    </source>
</evidence>
<dbReference type="GO" id="GO:0046872">
    <property type="term" value="F:metal ion binding"/>
    <property type="evidence" value="ECO:0007669"/>
    <property type="project" value="UniProtKB-KW"/>
</dbReference>
<dbReference type="NCBIfam" id="TIGR01207">
    <property type="entry name" value="rmlA"/>
    <property type="match status" value="1"/>
</dbReference>
<sequence>MKGIILAGGSGTRLSPSTDSMNKHLLPVYDKPMIYYPLSVLMLGGIKEVMIISTPEDIARFETLLGDGSALGIQIVYKEQAEPKGIPEALILGEEFTGKDDVTLILADNIFFGQGFTTLLRNAIKNHQHATVFGYRVKDPERFGVVEFDHHQKAISIEEKPDDPKSDFAVTGLYIYDSRAVKIAKKLKPSERGELEITDLNKEYLKWNQLHVELLGRGFAWMDTGTQESLFDAAEFIKTTQQRQGFKIACLEEIAFYLGYISRDILYEKGKSMEKTDYGQYLIEIANRKHSQQYWDTIDHHPMLGLVENE</sequence>
<dbReference type="GO" id="GO:0008879">
    <property type="term" value="F:glucose-1-phosphate thymidylyltransferase activity"/>
    <property type="evidence" value="ECO:0007669"/>
    <property type="project" value="UniProtKB-EC"/>
</dbReference>
<accession>A0A0A1ME94</accession>
<dbReference type="EMBL" id="CDGG01000001">
    <property type="protein sequence ID" value="CEI81388.1"/>
    <property type="molecule type" value="Genomic_DNA"/>
</dbReference>
<protein>
    <recommendedName>
        <fullName evidence="4 10">Glucose-1-phosphate thymidylyltransferase</fullName>
        <ecNumber evidence="3 10">2.7.7.24</ecNumber>
    </recommendedName>
</protein>
<evidence type="ECO:0000256" key="1">
    <source>
        <dbReference type="ARBA" id="ARBA00001946"/>
    </source>
</evidence>
<dbReference type="Proteomes" id="UP000040453">
    <property type="component" value="Unassembled WGS sequence"/>
</dbReference>
<evidence type="ECO:0000313" key="12">
    <source>
        <dbReference type="EMBL" id="CEI81388.1"/>
    </source>
</evidence>
<evidence type="ECO:0000256" key="10">
    <source>
        <dbReference type="RuleBase" id="RU003706"/>
    </source>
</evidence>
<comment type="cofactor">
    <cofactor evidence="1">
        <name>Mg(2+)</name>
        <dbReference type="ChEBI" id="CHEBI:18420"/>
    </cofactor>
</comment>
<dbReference type="InterPro" id="IPR005835">
    <property type="entry name" value="NTP_transferase_dom"/>
</dbReference>
<dbReference type="STRING" id="545501.BN997_01208"/>
<name>A0A0A1ME94_9BACI</name>
<organism evidence="12 13">
    <name type="scientific">Oceanobacillus oncorhynchi</name>
    <dbReference type="NCBI Taxonomy" id="545501"/>
    <lineage>
        <taxon>Bacteria</taxon>
        <taxon>Bacillati</taxon>
        <taxon>Bacillota</taxon>
        <taxon>Bacilli</taxon>
        <taxon>Bacillales</taxon>
        <taxon>Bacillaceae</taxon>
        <taxon>Oceanobacillus</taxon>
    </lineage>
</organism>
<dbReference type="InterPro" id="IPR029044">
    <property type="entry name" value="Nucleotide-diphossugar_trans"/>
</dbReference>
<keyword evidence="6 10" id="KW-0548">Nucleotidyltransferase</keyword>
<dbReference type="AlphaFoldDB" id="A0A0A1ME94"/>
<dbReference type="SUPFAM" id="SSF53448">
    <property type="entry name" value="Nucleotide-diphospho-sugar transferases"/>
    <property type="match status" value="1"/>
</dbReference>
<reference evidence="12 13" key="1">
    <citation type="submission" date="2014-11" db="EMBL/GenBank/DDBJ databases">
        <authorList>
            <person name="Urmite Genomes Urmite Genomes"/>
        </authorList>
    </citation>
    <scope>NUCLEOTIDE SEQUENCE [LARGE SCALE GENOMIC DNA]</scope>
    <source>
        <strain evidence="12 13">Oc5</strain>
    </source>
</reference>
<evidence type="ECO:0000256" key="5">
    <source>
        <dbReference type="ARBA" id="ARBA00022679"/>
    </source>
</evidence>
<keyword evidence="5 10" id="KW-0808">Transferase</keyword>
<gene>
    <name evidence="12" type="primary">rmlA2</name>
    <name evidence="12" type="ORF">BN997_01208</name>
</gene>
<dbReference type="PANTHER" id="PTHR43532:SF1">
    <property type="entry name" value="GLUCOSE-1-PHOSPHATE THYMIDYLYLTRANSFERASE 1"/>
    <property type="match status" value="1"/>
</dbReference>
<evidence type="ECO:0000256" key="3">
    <source>
        <dbReference type="ARBA" id="ARBA00012461"/>
    </source>
</evidence>
<feature type="domain" description="Nucleotidyl transferase" evidence="11">
    <location>
        <begin position="2"/>
        <end position="238"/>
    </location>
</feature>
<evidence type="ECO:0000256" key="7">
    <source>
        <dbReference type="ARBA" id="ARBA00022723"/>
    </source>
</evidence>
<keyword evidence="13" id="KW-1185">Reference proteome</keyword>
<keyword evidence="8 10" id="KW-0460">Magnesium</keyword>
<dbReference type="InterPro" id="IPR005907">
    <property type="entry name" value="G1P_thy_trans_s"/>
</dbReference>
<comment type="function">
    <text evidence="10">Catalyzes the formation of dTDP-glucose, from dTTP and glucose 1-phosphate, as well as its pyrophosphorolysis.</text>
</comment>
<evidence type="ECO:0000256" key="4">
    <source>
        <dbReference type="ARBA" id="ARBA00017654"/>
    </source>
</evidence>
<evidence type="ECO:0000256" key="9">
    <source>
        <dbReference type="ARBA" id="ARBA00049336"/>
    </source>
</evidence>
<evidence type="ECO:0000259" key="11">
    <source>
        <dbReference type="Pfam" id="PF00483"/>
    </source>
</evidence>
<dbReference type="Gene3D" id="3.90.550.10">
    <property type="entry name" value="Spore Coat Polysaccharide Biosynthesis Protein SpsA, Chain A"/>
    <property type="match status" value="1"/>
</dbReference>
<evidence type="ECO:0000256" key="6">
    <source>
        <dbReference type="ARBA" id="ARBA00022695"/>
    </source>
</evidence>